<sequence length="170" mass="18514">MTLHTDLPPALLRRTEVTVGRHAARPDLIVPLARQMHRESLFADLPFDQPQVERLLAQVHDDSGYHGAVVVSLEAEPVAFALFAFEPMRTHSASWITVIHTAHLRSDIRDTATGSAVWQRVMLAVRGWSAPRGVRGIQVALGLGVAVPRMDALLTADGATPLGGAFFSRL</sequence>
<accession>A0A5C4RA00</accession>
<proteinExistence type="predicted"/>
<reference evidence="1 2" key="1">
    <citation type="submission" date="2019-06" db="EMBL/GenBank/DDBJ databases">
        <authorList>
            <person name="Li J."/>
        </authorList>
    </citation>
    <scope>NUCLEOTIDE SEQUENCE [LARGE SCALE GENOMIC DNA]</scope>
    <source>
        <strain evidence="1 2">CGMCC 1.8012</strain>
    </source>
</reference>
<gene>
    <name evidence="1" type="ORF">FHD67_02030</name>
</gene>
<evidence type="ECO:0000313" key="1">
    <source>
        <dbReference type="EMBL" id="TNH40833.1"/>
    </source>
</evidence>
<organism evidence="1 2">
    <name type="scientific">Paracoccus haeundaensis</name>
    <dbReference type="NCBI Taxonomy" id="225362"/>
    <lineage>
        <taxon>Bacteria</taxon>
        <taxon>Pseudomonadati</taxon>
        <taxon>Pseudomonadota</taxon>
        <taxon>Alphaproteobacteria</taxon>
        <taxon>Rhodobacterales</taxon>
        <taxon>Paracoccaceae</taxon>
        <taxon>Paracoccus</taxon>
    </lineage>
</organism>
<evidence type="ECO:0000313" key="2">
    <source>
        <dbReference type="Proteomes" id="UP000304880"/>
    </source>
</evidence>
<dbReference type="Proteomes" id="UP000304880">
    <property type="component" value="Unassembled WGS sequence"/>
</dbReference>
<name>A0A5C4RA00_9RHOB</name>
<dbReference type="RefSeq" id="WP_046000948.1">
    <property type="nucleotide sequence ID" value="NZ_VDDC01000005.1"/>
</dbReference>
<dbReference type="AlphaFoldDB" id="A0A5C4RA00"/>
<keyword evidence="2" id="KW-1185">Reference proteome</keyword>
<dbReference type="EMBL" id="VDDC01000005">
    <property type="protein sequence ID" value="TNH40833.1"/>
    <property type="molecule type" value="Genomic_DNA"/>
</dbReference>
<protein>
    <recommendedName>
        <fullName evidence="3">GNAT family N-acetyltransferase</fullName>
    </recommendedName>
</protein>
<comment type="caution">
    <text evidence="1">The sequence shown here is derived from an EMBL/GenBank/DDBJ whole genome shotgun (WGS) entry which is preliminary data.</text>
</comment>
<evidence type="ECO:0008006" key="3">
    <source>
        <dbReference type="Google" id="ProtNLM"/>
    </source>
</evidence>